<keyword evidence="4 7" id="KW-0521">NADP</keyword>
<dbReference type="GO" id="GO:0006006">
    <property type="term" value="P:glucose metabolic process"/>
    <property type="evidence" value="ECO:0007669"/>
    <property type="project" value="UniProtKB-KW"/>
</dbReference>
<dbReference type="EC" id="1.1.1.49" evidence="7"/>
<evidence type="ECO:0000256" key="7">
    <source>
        <dbReference type="HAMAP-Rule" id="MF_00966"/>
    </source>
</evidence>
<dbReference type="PRINTS" id="PR00079">
    <property type="entry name" value="G6PDHDRGNASE"/>
</dbReference>
<dbReference type="EMBL" id="AZDZ01000011">
    <property type="protein sequence ID" value="KRK79841.1"/>
    <property type="molecule type" value="Genomic_DNA"/>
</dbReference>
<feature type="binding site" evidence="7">
    <location>
        <position position="226"/>
    </location>
    <ligand>
        <name>substrate</name>
    </ligand>
</feature>
<comment type="catalytic activity">
    <reaction evidence="7">
        <text>D-glucose 6-phosphate + NADP(+) = 6-phospho-D-glucono-1,5-lactone + NADPH + H(+)</text>
        <dbReference type="Rhea" id="RHEA:15841"/>
        <dbReference type="ChEBI" id="CHEBI:15378"/>
        <dbReference type="ChEBI" id="CHEBI:57783"/>
        <dbReference type="ChEBI" id="CHEBI:57955"/>
        <dbReference type="ChEBI" id="CHEBI:58349"/>
        <dbReference type="ChEBI" id="CHEBI:61548"/>
        <dbReference type="EC" id="1.1.1.49"/>
    </reaction>
</comment>
<name>A0A0R1KH49_9LACO</name>
<evidence type="ECO:0000256" key="5">
    <source>
        <dbReference type="ARBA" id="ARBA00023002"/>
    </source>
</evidence>
<dbReference type="STRING" id="1423775.FD03_GL000543"/>
<dbReference type="UniPathway" id="UPA00115">
    <property type="reaction ID" value="UER00408"/>
</dbReference>
<dbReference type="InterPro" id="IPR001282">
    <property type="entry name" value="G6P_DH"/>
</dbReference>
<dbReference type="GO" id="GO:0005829">
    <property type="term" value="C:cytosol"/>
    <property type="evidence" value="ECO:0007669"/>
    <property type="project" value="TreeGrafter"/>
</dbReference>
<dbReference type="InterPro" id="IPR036291">
    <property type="entry name" value="NAD(P)-bd_dom_sf"/>
</dbReference>
<comment type="similarity">
    <text evidence="2 7">Belongs to the glucose-6-phosphate dehydrogenase family.</text>
</comment>
<dbReference type="Pfam" id="PF00479">
    <property type="entry name" value="G6PD_N"/>
    <property type="match status" value="1"/>
</dbReference>
<comment type="pathway">
    <text evidence="1 7">Carbohydrate degradation; pentose phosphate pathway; D-ribulose 5-phosphate from D-glucose 6-phosphate (oxidative stage): step 1/3.</text>
</comment>
<accession>A0A0R1KH49</accession>
<dbReference type="Proteomes" id="UP000051248">
    <property type="component" value="Unassembled WGS sequence"/>
</dbReference>
<evidence type="ECO:0000259" key="9">
    <source>
        <dbReference type="Pfam" id="PF02781"/>
    </source>
</evidence>
<dbReference type="GO" id="GO:0050661">
    <property type="term" value="F:NADP binding"/>
    <property type="evidence" value="ECO:0007669"/>
    <property type="project" value="UniProtKB-UniRule"/>
</dbReference>
<evidence type="ECO:0000256" key="4">
    <source>
        <dbReference type="ARBA" id="ARBA00022857"/>
    </source>
</evidence>
<dbReference type="GO" id="GO:0004345">
    <property type="term" value="F:glucose-6-phosphate dehydrogenase activity"/>
    <property type="evidence" value="ECO:0007669"/>
    <property type="project" value="UniProtKB-UniRule"/>
</dbReference>
<protein>
    <recommendedName>
        <fullName evidence="7">Glucose-6-phosphate 1-dehydrogenase</fullName>
        <shortName evidence="7">G6PD</shortName>
        <ecNumber evidence="7">1.1.1.49</ecNumber>
    </recommendedName>
</protein>
<feature type="binding site" evidence="7">
    <location>
        <position position="245"/>
    </location>
    <ligand>
        <name>substrate</name>
    </ligand>
</feature>
<evidence type="ECO:0000256" key="1">
    <source>
        <dbReference type="ARBA" id="ARBA00004937"/>
    </source>
</evidence>
<feature type="domain" description="Glucose-6-phosphate dehydrogenase NAD-binding" evidence="8">
    <location>
        <begin position="19"/>
        <end position="196"/>
    </location>
</feature>
<feature type="binding site" evidence="7">
    <location>
        <position position="348"/>
    </location>
    <ligand>
        <name>substrate</name>
    </ligand>
</feature>
<comment type="function">
    <text evidence="7">Catalyzes the oxidation of glucose 6-phosphate to 6-phosphogluconolactone.</text>
</comment>
<feature type="binding site" evidence="7">
    <location>
        <position position="56"/>
    </location>
    <ligand>
        <name>NADP(+)</name>
        <dbReference type="ChEBI" id="CHEBI:58349"/>
    </ligand>
</feature>
<dbReference type="AlphaFoldDB" id="A0A0R1KH49"/>
<comment type="caution">
    <text evidence="7">Lacks conserved residue(s) required for the propagation of feature annotation.</text>
</comment>
<dbReference type="PATRIC" id="fig|1423775.4.peg.552"/>
<evidence type="ECO:0000313" key="11">
    <source>
        <dbReference type="Proteomes" id="UP000051248"/>
    </source>
</evidence>
<feature type="binding site" evidence="7">
    <location>
        <position position="158"/>
    </location>
    <ligand>
        <name>NADP(+)</name>
        <dbReference type="ChEBI" id="CHEBI:58349"/>
    </ligand>
</feature>
<sequence>MTLSKGVWKMATEKSAVFIIFGGSGDLAHRKLYPALYRLYQAGMLKDHFAVIGTARRPWSDEYFRETVITSLEDFDDDKEKMTAFAQHFFYQSHNVNDSEHYIALKELAAKLDDKFDAGHNRVYYMAIAPRFFGTVAEHIKSEGLKTDGGYNRLVIEKPFGRDLASATELNDSLSRVFPEDEVYRIDHYLGKKMIQEISNIRMKNPTFEEALNSKYVSNIQVTLGESLGVEDRGGYYETSGALRDMVQNHIMQIIGSIAMDKPEELSAEAVHKVKTDLFASLKVLQPEEVKTEFVRGQYDTDNLGDQKAYRDEDNVDENSNIETYVAGRIEFSDDRWNGTPFYVRSGKRMPAKSSRIDIVFNDKVKDLGIKPNTTVSFLIEPEDGHSILINGIDYLEANQDFLKFPEDKTYFDNAREAYESLIIDILAGDHVHFTLWDELQSTWKYIDAVREQWDVEEPDFPNYLSGTMGPEAADTLLERDGNSWVWDD</sequence>
<feature type="active site" description="Proton acceptor" evidence="7">
    <location>
        <position position="250"/>
    </location>
</feature>
<dbReference type="PANTHER" id="PTHR23429">
    <property type="entry name" value="GLUCOSE-6-PHOSPHATE 1-DEHYDROGENASE G6PD"/>
    <property type="match status" value="1"/>
</dbReference>
<evidence type="ECO:0000259" key="8">
    <source>
        <dbReference type="Pfam" id="PF00479"/>
    </source>
</evidence>
<comment type="caution">
    <text evidence="10">The sequence shown here is derived from an EMBL/GenBank/DDBJ whole genome shotgun (WGS) entry which is preliminary data.</text>
</comment>
<dbReference type="InterPro" id="IPR022675">
    <property type="entry name" value="G6P_DH_C"/>
</dbReference>
<evidence type="ECO:0000256" key="6">
    <source>
        <dbReference type="ARBA" id="ARBA00023277"/>
    </source>
</evidence>
<dbReference type="PROSITE" id="PS00069">
    <property type="entry name" value="G6P_DEHYDROGENASE"/>
    <property type="match status" value="1"/>
</dbReference>
<dbReference type="PANTHER" id="PTHR23429:SF0">
    <property type="entry name" value="GLUCOSE-6-PHOSPHATE 1-DEHYDROGENASE"/>
    <property type="match status" value="1"/>
</dbReference>
<dbReference type="HAMAP" id="MF_00966">
    <property type="entry name" value="G6PD"/>
    <property type="match status" value="1"/>
</dbReference>
<dbReference type="InterPro" id="IPR022674">
    <property type="entry name" value="G6P_DH_NAD-bd"/>
</dbReference>
<gene>
    <name evidence="7" type="primary">zwf</name>
    <name evidence="10" type="ORF">FD03_GL000543</name>
</gene>
<dbReference type="InterPro" id="IPR019796">
    <property type="entry name" value="G6P_DH_AS"/>
</dbReference>
<keyword evidence="3 7" id="KW-0313">Glucose metabolism</keyword>
<evidence type="ECO:0000313" key="10">
    <source>
        <dbReference type="EMBL" id="KRK79841.1"/>
    </source>
</evidence>
<proteinExistence type="inferred from homology"/>
<dbReference type="Gene3D" id="3.40.50.720">
    <property type="entry name" value="NAD(P)-binding Rossmann-like Domain"/>
    <property type="match status" value="1"/>
</dbReference>
<dbReference type="eggNOG" id="COG0364">
    <property type="taxonomic scope" value="Bacteria"/>
</dbReference>
<dbReference type="Pfam" id="PF02781">
    <property type="entry name" value="G6PD_C"/>
    <property type="match status" value="1"/>
</dbReference>
<dbReference type="GO" id="GO:0009051">
    <property type="term" value="P:pentose-phosphate shunt, oxidative branch"/>
    <property type="evidence" value="ECO:0007669"/>
    <property type="project" value="TreeGrafter"/>
</dbReference>
<feature type="domain" description="Glucose-6-phosphate dehydrogenase C-terminal" evidence="9">
    <location>
        <begin position="201"/>
        <end position="485"/>
    </location>
</feature>
<dbReference type="PIRSF" id="PIRSF000110">
    <property type="entry name" value="G6PD"/>
    <property type="match status" value="1"/>
</dbReference>
<organism evidence="10 11">
    <name type="scientific">Companilactobacillus nodensis DSM 19682 = JCM 14932 = NBRC 107160</name>
    <dbReference type="NCBI Taxonomy" id="1423775"/>
    <lineage>
        <taxon>Bacteria</taxon>
        <taxon>Bacillati</taxon>
        <taxon>Bacillota</taxon>
        <taxon>Bacilli</taxon>
        <taxon>Lactobacillales</taxon>
        <taxon>Lactobacillaceae</taxon>
        <taxon>Companilactobacillus</taxon>
    </lineage>
</organism>
<keyword evidence="6 7" id="KW-0119">Carbohydrate metabolism</keyword>
<dbReference type="SUPFAM" id="SSF55347">
    <property type="entry name" value="Glyceraldehyde-3-phosphate dehydrogenase-like, C-terminal domain"/>
    <property type="match status" value="1"/>
</dbReference>
<feature type="binding site" evidence="7">
    <location>
        <position position="188"/>
    </location>
    <ligand>
        <name>substrate</name>
    </ligand>
</feature>
<evidence type="ECO:0000256" key="3">
    <source>
        <dbReference type="ARBA" id="ARBA00022526"/>
    </source>
</evidence>
<feature type="binding site" evidence="7">
    <location>
        <position position="192"/>
    </location>
    <ligand>
        <name>substrate</name>
    </ligand>
</feature>
<keyword evidence="5 7" id="KW-0560">Oxidoreductase</keyword>
<dbReference type="SUPFAM" id="SSF51735">
    <property type="entry name" value="NAD(P)-binding Rossmann-fold domains"/>
    <property type="match status" value="1"/>
</dbReference>
<keyword evidence="11" id="KW-1185">Reference proteome</keyword>
<evidence type="ECO:0000256" key="2">
    <source>
        <dbReference type="ARBA" id="ARBA00009975"/>
    </source>
</evidence>
<dbReference type="NCBIfam" id="TIGR00871">
    <property type="entry name" value="zwf"/>
    <property type="match status" value="1"/>
</dbReference>
<dbReference type="Gene3D" id="3.30.360.10">
    <property type="entry name" value="Dihydrodipicolinate Reductase, domain 2"/>
    <property type="match status" value="1"/>
</dbReference>
<feature type="binding site" evidence="7">
    <location>
        <position position="353"/>
    </location>
    <ligand>
        <name>substrate</name>
    </ligand>
</feature>
<reference evidence="10 11" key="1">
    <citation type="journal article" date="2015" name="Genome Announc.">
        <title>Expanding the biotechnology potential of lactobacilli through comparative genomics of 213 strains and associated genera.</title>
        <authorList>
            <person name="Sun Z."/>
            <person name="Harris H.M."/>
            <person name="McCann A."/>
            <person name="Guo C."/>
            <person name="Argimon S."/>
            <person name="Zhang W."/>
            <person name="Yang X."/>
            <person name="Jeffery I.B."/>
            <person name="Cooney J.C."/>
            <person name="Kagawa T.F."/>
            <person name="Liu W."/>
            <person name="Song Y."/>
            <person name="Salvetti E."/>
            <person name="Wrobel A."/>
            <person name="Rasinkangas P."/>
            <person name="Parkhill J."/>
            <person name="Rea M.C."/>
            <person name="O'Sullivan O."/>
            <person name="Ritari J."/>
            <person name="Douillard F.P."/>
            <person name="Paul Ross R."/>
            <person name="Yang R."/>
            <person name="Briner A.E."/>
            <person name="Felis G.E."/>
            <person name="de Vos W.M."/>
            <person name="Barrangou R."/>
            <person name="Klaenhammer T.R."/>
            <person name="Caufield P.W."/>
            <person name="Cui Y."/>
            <person name="Zhang H."/>
            <person name="O'Toole P.W."/>
        </authorList>
    </citation>
    <scope>NUCLEOTIDE SEQUENCE [LARGE SCALE GENOMIC DNA]</scope>
    <source>
        <strain evidence="10 11">DSM 19682</strain>
    </source>
</reference>